<protein>
    <submittedName>
        <fullName evidence="2">Uncharacterized protein</fullName>
    </submittedName>
</protein>
<feature type="chain" id="PRO_5015669964" evidence="1">
    <location>
        <begin position="24"/>
        <end position="156"/>
    </location>
</feature>
<organism evidence="2 3">
    <name type="scientific">Megasphaera elsdenii</name>
    <dbReference type="NCBI Taxonomy" id="907"/>
    <lineage>
        <taxon>Bacteria</taxon>
        <taxon>Bacillati</taxon>
        <taxon>Bacillota</taxon>
        <taxon>Negativicutes</taxon>
        <taxon>Veillonellales</taxon>
        <taxon>Veillonellaceae</taxon>
        <taxon>Megasphaera</taxon>
    </lineage>
</organism>
<name>A0A2S0M9L5_MEGEL</name>
<gene>
    <name evidence="2" type="ORF">C6Y28_11065</name>
</gene>
<dbReference type="RefSeq" id="WP_014016674.1">
    <property type="nucleotide sequence ID" value="NZ_AP031433.1"/>
</dbReference>
<accession>A0A2S0M9L5</accession>
<reference evidence="2 3" key="1">
    <citation type="journal article" date="2018" name="Genome Announc.">
        <title>Complete genomes of two Megasphaera elsdenii strains, NCIMB 702410 and ATCC 25940.</title>
        <authorList>
            <person name="Hatmaker E.A."/>
            <person name="O'Dell K."/>
            <person name="Riley L.A."/>
            <person name="Klingeman D.M."/>
            <person name="Guss A.M."/>
        </authorList>
    </citation>
    <scope>NUCLEOTIDE SEQUENCE [LARGE SCALE GENOMIC DNA]</scope>
    <source>
        <strain evidence="2 3">NCIMB702410</strain>
    </source>
</reference>
<dbReference type="EMBL" id="CP027569">
    <property type="protein sequence ID" value="AVO28127.1"/>
    <property type="molecule type" value="Genomic_DNA"/>
</dbReference>
<sequence length="156" mass="17897">MRYGKKILLMLMAACLIGTSASACEGAPYRSVRLDSDEAQQIHVFTRCWDTIYPMDGNPLKEFAVTDLDGNGLLEILTRAQKGETVPVVYEVDPQRRGITLKSKQWYYRHVFQHNIAWFTMHPETAAGPWVGRTEIVEWMLQDSYDIYMGRKEGFG</sequence>
<dbReference type="PROSITE" id="PS51257">
    <property type="entry name" value="PROKAR_LIPOPROTEIN"/>
    <property type="match status" value="1"/>
</dbReference>
<proteinExistence type="predicted"/>
<keyword evidence="1" id="KW-0732">Signal</keyword>
<dbReference type="OrthoDB" id="3034522at2"/>
<dbReference type="AlphaFoldDB" id="A0A2S0M9L5"/>
<dbReference type="GeneID" id="97492717"/>
<feature type="signal peptide" evidence="1">
    <location>
        <begin position="1"/>
        <end position="23"/>
    </location>
</feature>
<dbReference type="Proteomes" id="UP000238358">
    <property type="component" value="Chromosome"/>
</dbReference>
<evidence type="ECO:0000313" key="2">
    <source>
        <dbReference type="EMBL" id="AVO28127.1"/>
    </source>
</evidence>
<evidence type="ECO:0000313" key="3">
    <source>
        <dbReference type="Proteomes" id="UP000238358"/>
    </source>
</evidence>
<evidence type="ECO:0000256" key="1">
    <source>
        <dbReference type="SAM" id="SignalP"/>
    </source>
</evidence>